<feature type="signal peptide" evidence="2">
    <location>
        <begin position="1"/>
        <end position="23"/>
    </location>
</feature>
<feature type="region of interest" description="Disordered" evidence="1">
    <location>
        <begin position="29"/>
        <end position="114"/>
    </location>
</feature>
<feature type="compositionally biased region" description="Low complexity" evidence="1">
    <location>
        <begin position="32"/>
        <end position="68"/>
    </location>
</feature>
<dbReference type="PROSITE" id="PS51257">
    <property type="entry name" value="PROKAR_LIPOPROTEIN"/>
    <property type="match status" value="1"/>
</dbReference>
<evidence type="ECO:0000313" key="4">
    <source>
        <dbReference type="Proteomes" id="UP001206128"/>
    </source>
</evidence>
<evidence type="ECO:0000256" key="2">
    <source>
        <dbReference type="SAM" id="SignalP"/>
    </source>
</evidence>
<gene>
    <name evidence="3" type="ORF">LX83_002999</name>
</gene>
<comment type="caution">
    <text evidence="3">The sequence shown here is derived from an EMBL/GenBank/DDBJ whole genome shotgun (WGS) entry which is preliminary data.</text>
</comment>
<evidence type="ECO:0000313" key="3">
    <source>
        <dbReference type="EMBL" id="MCP2166140.1"/>
    </source>
</evidence>
<dbReference type="EMBL" id="JAMTCK010000006">
    <property type="protein sequence ID" value="MCP2166140.1"/>
    <property type="molecule type" value="Genomic_DNA"/>
</dbReference>
<name>A0AAE3GF18_9PSEU</name>
<evidence type="ECO:0000256" key="1">
    <source>
        <dbReference type="SAM" id="MobiDB-lite"/>
    </source>
</evidence>
<feature type="compositionally biased region" description="Polar residues" evidence="1">
    <location>
        <begin position="102"/>
        <end position="111"/>
    </location>
</feature>
<evidence type="ECO:0008006" key="5">
    <source>
        <dbReference type="Google" id="ProtNLM"/>
    </source>
</evidence>
<protein>
    <recommendedName>
        <fullName evidence="5">DUF3558 domain-containing protein</fullName>
    </recommendedName>
</protein>
<keyword evidence="4" id="KW-1185">Reference proteome</keyword>
<dbReference type="AlphaFoldDB" id="A0AAE3GF18"/>
<proteinExistence type="predicted"/>
<accession>A0AAE3GF18</accession>
<sequence>MRSPWQRLAISLATVAVPALVIAGCSSGTGGTPSAEGGSTSTASSGTTKSSGSTSSSGKSTPTSGKSSVSRPKNIDLTGVDPCSLVTPEFKTVTGSDREPKASTNPDQDNAPTCGVTAGTSGTANASVALLAKGIGQLGAPGTKTEIAGFPAELRKPTNGVPGCAIVVDVADAQALLVNMTSFDAPQDELCQKVPQLAESAMGALVNR</sequence>
<keyword evidence="2" id="KW-0732">Signal</keyword>
<dbReference type="Proteomes" id="UP001206128">
    <property type="component" value="Unassembled WGS sequence"/>
</dbReference>
<dbReference type="Pfam" id="PF12079">
    <property type="entry name" value="DUF3558"/>
    <property type="match status" value="1"/>
</dbReference>
<dbReference type="InterPro" id="IPR024520">
    <property type="entry name" value="DUF3558"/>
</dbReference>
<dbReference type="RefSeq" id="WP_253771700.1">
    <property type="nucleotide sequence ID" value="NZ_JAMTCK010000006.1"/>
</dbReference>
<reference evidence="3" key="1">
    <citation type="submission" date="2022-06" db="EMBL/GenBank/DDBJ databases">
        <title>Genomic Encyclopedia of Archaeal and Bacterial Type Strains, Phase II (KMG-II): from individual species to whole genera.</title>
        <authorList>
            <person name="Goeker M."/>
        </authorList>
    </citation>
    <scope>NUCLEOTIDE SEQUENCE</scope>
    <source>
        <strain evidence="3">DSM 43935</strain>
    </source>
</reference>
<feature type="chain" id="PRO_5042238368" description="DUF3558 domain-containing protein" evidence="2">
    <location>
        <begin position="24"/>
        <end position="208"/>
    </location>
</feature>
<organism evidence="3 4">
    <name type="scientific">Goodfellowiella coeruleoviolacea</name>
    <dbReference type="NCBI Taxonomy" id="334858"/>
    <lineage>
        <taxon>Bacteria</taxon>
        <taxon>Bacillati</taxon>
        <taxon>Actinomycetota</taxon>
        <taxon>Actinomycetes</taxon>
        <taxon>Pseudonocardiales</taxon>
        <taxon>Pseudonocardiaceae</taxon>
        <taxon>Goodfellowiella</taxon>
    </lineage>
</organism>